<sequence>GCAGAGRGAGAGAGADAALGSPPRPCRRQLHAGQALLVVTGEAWNWVLAGRAALLQP</sequence>
<feature type="region of interest" description="Disordered" evidence="1">
    <location>
        <begin position="1"/>
        <end position="24"/>
    </location>
</feature>
<reference evidence="2 3" key="1">
    <citation type="submission" date="2023-05" db="EMBL/GenBank/DDBJ databases">
        <title>B98-5 Cell Line De Novo Hybrid Assembly: An Optical Mapping Approach.</title>
        <authorList>
            <person name="Kananen K."/>
            <person name="Auerbach J.A."/>
            <person name="Kautto E."/>
            <person name="Blachly J.S."/>
        </authorList>
    </citation>
    <scope>NUCLEOTIDE SEQUENCE [LARGE SCALE GENOMIC DNA]</scope>
    <source>
        <strain evidence="2">B95-8</strain>
        <tissue evidence="2">Cell line</tissue>
    </source>
</reference>
<feature type="compositionally biased region" description="Gly residues" evidence="1">
    <location>
        <begin position="1"/>
        <end position="13"/>
    </location>
</feature>
<evidence type="ECO:0000313" key="2">
    <source>
        <dbReference type="EMBL" id="KAK2107772.1"/>
    </source>
</evidence>
<accession>A0ABQ9VEV4</accession>
<evidence type="ECO:0000256" key="1">
    <source>
        <dbReference type="SAM" id="MobiDB-lite"/>
    </source>
</evidence>
<proteinExistence type="predicted"/>
<feature type="non-terminal residue" evidence="2">
    <location>
        <position position="1"/>
    </location>
</feature>
<name>A0ABQ9VEV4_SAGOE</name>
<evidence type="ECO:0000313" key="3">
    <source>
        <dbReference type="Proteomes" id="UP001266305"/>
    </source>
</evidence>
<dbReference type="Proteomes" id="UP001266305">
    <property type="component" value="Unassembled WGS sequence"/>
</dbReference>
<dbReference type="EMBL" id="JASSZA010000006">
    <property type="protein sequence ID" value="KAK2107772.1"/>
    <property type="molecule type" value="Genomic_DNA"/>
</dbReference>
<keyword evidence="3" id="KW-1185">Reference proteome</keyword>
<organism evidence="2 3">
    <name type="scientific">Saguinus oedipus</name>
    <name type="common">Cotton-top tamarin</name>
    <name type="synonym">Oedipomidas oedipus</name>
    <dbReference type="NCBI Taxonomy" id="9490"/>
    <lineage>
        <taxon>Eukaryota</taxon>
        <taxon>Metazoa</taxon>
        <taxon>Chordata</taxon>
        <taxon>Craniata</taxon>
        <taxon>Vertebrata</taxon>
        <taxon>Euteleostomi</taxon>
        <taxon>Mammalia</taxon>
        <taxon>Eutheria</taxon>
        <taxon>Euarchontoglires</taxon>
        <taxon>Primates</taxon>
        <taxon>Haplorrhini</taxon>
        <taxon>Platyrrhini</taxon>
        <taxon>Cebidae</taxon>
        <taxon>Callitrichinae</taxon>
        <taxon>Saguinus</taxon>
    </lineage>
</organism>
<gene>
    <name evidence="2" type="ORF">P7K49_012937</name>
</gene>
<protein>
    <submittedName>
        <fullName evidence="2">Uncharacterized protein</fullName>
    </submittedName>
</protein>
<comment type="caution">
    <text evidence="2">The sequence shown here is derived from an EMBL/GenBank/DDBJ whole genome shotgun (WGS) entry which is preliminary data.</text>
</comment>